<comment type="caution">
    <text evidence="2">The sequence shown here is derived from an EMBL/GenBank/DDBJ whole genome shotgun (WGS) entry which is preliminary data.</text>
</comment>
<feature type="transmembrane region" description="Helical" evidence="1">
    <location>
        <begin position="61"/>
        <end position="77"/>
    </location>
</feature>
<accession>A0A7K0K5B5</accession>
<keyword evidence="2" id="KW-0560">Oxidoreductase</keyword>
<evidence type="ECO:0000313" key="3">
    <source>
        <dbReference type="Proteomes" id="UP000442535"/>
    </source>
</evidence>
<feature type="transmembrane region" description="Helical" evidence="1">
    <location>
        <begin position="137"/>
        <end position="158"/>
    </location>
</feature>
<feature type="transmembrane region" description="Helical" evidence="1">
    <location>
        <begin position="89"/>
        <end position="106"/>
    </location>
</feature>
<gene>
    <name evidence="2" type="ORF">FYJ63_10660</name>
</gene>
<feature type="transmembrane region" description="Helical" evidence="1">
    <location>
        <begin position="237"/>
        <end position="261"/>
    </location>
</feature>
<name>A0A7K0K5B5_9ACTO</name>
<organism evidence="2 3">
    <name type="scientific">Mobiluncus porci</name>
    <dbReference type="NCBI Taxonomy" id="2652278"/>
    <lineage>
        <taxon>Bacteria</taxon>
        <taxon>Bacillati</taxon>
        <taxon>Actinomycetota</taxon>
        <taxon>Actinomycetes</taxon>
        <taxon>Actinomycetales</taxon>
        <taxon>Actinomycetaceae</taxon>
        <taxon>Mobiluncus</taxon>
    </lineage>
</organism>
<keyword evidence="1" id="KW-1133">Transmembrane helix</keyword>
<keyword evidence="1" id="KW-0472">Membrane</keyword>
<evidence type="ECO:0000256" key="1">
    <source>
        <dbReference type="SAM" id="Phobius"/>
    </source>
</evidence>
<dbReference type="EMBL" id="VUMY01000028">
    <property type="protein sequence ID" value="MST50673.1"/>
    <property type="molecule type" value="Genomic_DNA"/>
</dbReference>
<dbReference type="AlphaFoldDB" id="A0A7K0K5B5"/>
<keyword evidence="3" id="KW-1185">Reference proteome</keyword>
<keyword evidence="1" id="KW-0812">Transmembrane</keyword>
<reference evidence="2 3" key="1">
    <citation type="submission" date="2019-08" db="EMBL/GenBank/DDBJ databases">
        <title>In-depth cultivation of the pig gut microbiome towards novel bacterial diversity and tailored functional studies.</title>
        <authorList>
            <person name="Wylensek D."/>
            <person name="Hitch T.C.A."/>
            <person name="Clavel T."/>
        </authorList>
    </citation>
    <scope>NUCLEOTIDE SEQUENCE [LARGE SCALE GENOMIC DNA]</scope>
    <source>
        <strain evidence="2 3">RF-GAM-744-WT-7</strain>
    </source>
</reference>
<dbReference type="Proteomes" id="UP000442535">
    <property type="component" value="Unassembled WGS sequence"/>
</dbReference>
<proteinExistence type="predicted"/>
<feature type="transmembrane region" description="Helical" evidence="1">
    <location>
        <begin position="196"/>
        <end position="217"/>
    </location>
</feature>
<evidence type="ECO:0000313" key="2">
    <source>
        <dbReference type="EMBL" id="MST50673.1"/>
    </source>
</evidence>
<keyword evidence="2" id="KW-0503">Monooxygenase</keyword>
<dbReference type="GO" id="GO:0004497">
    <property type="term" value="F:monooxygenase activity"/>
    <property type="evidence" value="ECO:0007669"/>
    <property type="project" value="UniProtKB-KW"/>
</dbReference>
<sequence>MMDTMVIKRRDRRSVHAEEHLEKLPKVPESLAGRVLCAHPEIVTAVVSLGMALVFILPSEFLTVAVIIGVLSFAYGWEQLTHLPAPRASAILILIVGLATIALARIFGDFSIIAEVVGLGIVGAFVTEMFRSPRPDLLNSVSGNIAGVLIVSTGGAWIMLEGEALWYFLLVPGALTLLGGCVGMAMSANWTIRWRVVATIFFSCLFGFLAGAAIMGLEGTARDQMVIFAGGHLPTLAAAIVSGVLLGAVIGMTFAALGVVFSGNMAPATVGAAVSQAFIPILAAGIPIYILARLLVGEGPTLT</sequence>
<feature type="transmembrane region" description="Helical" evidence="1">
    <location>
        <begin position="164"/>
        <end position="184"/>
    </location>
</feature>
<feature type="transmembrane region" description="Helical" evidence="1">
    <location>
        <begin position="273"/>
        <end position="296"/>
    </location>
</feature>
<protein>
    <submittedName>
        <fullName evidence="2">Beta-carotene 15,15'-monooxygenase</fullName>
    </submittedName>
</protein>